<evidence type="ECO:0000313" key="1">
    <source>
        <dbReference type="EMBL" id="RRT61671.1"/>
    </source>
</evidence>
<organism evidence="1 2">
    <name type="scientific">Ensete ventricosum</name>
    <name type="common">Abyssinian banana</name>
    <name type="synonym">Musa ensete</name>
    <dbReference type="NCBI Taxonomy" id="4639"/>
    <lineage>
        <taxon>Eukaryota</taxon>
        <taxon>Viridiplantae</taxon>
        <taxon>Streptophyta</taxon>
        <taxon>Embryophyta</taxon>
        <taxon>Tracheophyta</taxon>
        <taxon>Spermatophyta</taxon>
        <taxon>Magnoliopsida</taxon>
        <taxon>Liliopsida</taxon>
        <taxon>Zingiberales</taxon>
        <taxon>Musaceae</taxon>
        <taxon>Ensete</taxon>
    </lineage>
</organism>
<protein>
    <recommendedName>
        <fullName evidence="3">Retrotransposon gag domain-containing protein</fullName>
    </recommendedName>
</protein>
<gene>
    <name evidence="1" type="ORF">B296_00011592</name>
</gene>
<dbReference type="AlphaFoldDB" id="A0A426ZCG3"/>
<sequence length="153" mass="17602">MSKPSATTLLGLSQKDNEPCSHFVSRFITKIRTAPDAHPSLIVQAFLMGLRPSKFFWSLIERPLTTIKEKGLLKAPNPMKTSLDLYDWAKYCRFHRDYGQDMKEFHGLKNQIKELIRKGYLGHYVKRPQEPSSCPHDLIEKQIDVIVGVLAFD</sequence>
<proteinExistence type="predicted"/>
<comment type="caution">
    <text evidence="1">The sequence shown here is derived from an EMBL/GenBank/DDBJ whole genome shotgun (WGS) entry which is preliminary data.</text>
</comment>
<name>A0A426ZCG3_ENSVE</name>
<dbReference type="EMBL" id="AMZH03007300">
    <property type="protein sequence ID" value="RRT61671.1"/>
    <property type="molecule type" value="Genomic_DNA"/>
</dbReference>
<evidence type="ECO:0008006" key="3">
    <source>
        <dbReference type="Google" id="ProtNLM"/>
    </source>
</evidence>
<dbReference type="Proteomes" id="UP000287651">
    <property type="component" value="Unassembled WGS sequence"/>
</dbReference>
<dbReference type="PANTHER" id="PTHR33223">
    <property type="entry name" value="CCHC-TYPE DOMAIN-CONTAINING PROTEIN"/>
    <property type="match status" value="1"/>
</dbReference>
<dbReference type="PANTHER" id="PTHR33223:SF10">
    <property type="entry name" value="AMINOTRANSFERASE-LIKE PLANT MOBILE DOMAIN-CONTAINING PROTEIN"/>
    <property type="match status" value="1"/>
</dbReference>
<reference evidence="1 2" key="1">
    <citation type="journal article" date="2014" name="Agronomy (Basel)">
        <title>A Draft Genome Sequence for Ensete ventricosum, the Drought-Tolerant Tree Against Hunger.</title>
        <authorList>
            <person name="Harrison J."/>
            <person name="Moore K.A."/>
            <person name="Paszkiewicz K."/>
            <person name="Jones T."/>
            <person name="Grant M."/>
            <person name="Ambacheew D."/>
            <person name="Muzemil S."/>
            <person name="Studholme D.J."/>
        </authorList>
    </citation>
    <scope>NUCLEOTIDE SEQUENCE [LARGE SCALE GENOMIC DNA]</scope>
</reference>
<accession>A0A426ZCG3</accession>
<evidence type="ECO:0000313" key="2">
    <source>
        <dbReference type="Proteomes" id="UP000287651"/>
    </source>
</evidence>